<evidence type="ECO:0000313" key="1">
    <source>
        <dbReference type="EMBL" id="KAF6114534.1"/>
    </source>
</evidence>
<dbReference type="Proteomes" id="UP000664940">
    <property type="component" value="Unassembled WGS sequence"/>
</dbReference>
<gene>
    <name evidence="1" type="ORF">HJG60_010511</name>
</gene>
<evidence type="ECO:0000313" key="2">
    <source>
        <dbReference type="Proteomes" id="UP000664940"/>
    </source>
</evidence>
<dbReference type="AlphaFoldDB" id="A0A834ALG2"/>
<accession>A0A834ALG2</accession>
<dbReference type="EMBL" id="JABVXQ010000004">
    <property type="protein sequence ID" value="KAF6114534.1"/>
    <property type="molecule type" value="Genomic_DNA"/>
</dbReference>
<sequence>MYTYRFRIRVACNDRGPGYTCSLFMDDRLEYSAMTCPGHQDLKELPEPHVINIFQHLLLYSCWWLHSSCCEFRLNCLQPEVSWPHLSWLTQPGATSGMDAVLLTVLPACAVSPGMLLHFSLSKICAPSLSSILISSMKTPD</sequence>
<name>A0A834ALG2_9CHIR</name>
<comment type="caution">
    <text evidence="1">The sequence shown here is derived from an EMBL/GenBank/DDBJ whole genome shotgun (WGS) entry which is preliminary data.</text>
</comment>
<reference evidence="1 2" key="1">
    <citation type="journal article" date="2020" name="Nature">
        <title>Six reference-quality genomes reveal evolution of bat adaptations.</title>
        <authorList>
            <person name="Jebb D."/>
            <person name="Huang Z."/>
            <person name="Pippel M."/>
            <person name="Hughes G.M."/>
            <person name="Lavrichenko K."/>
            <person name="Devanna P."/>
            <person name="Winkler S."/>
            <person name="Jermiin L.S."/>
            <person name="Skirmuntt E.C."/>
            <person name="Katzourakis A."/>
            <person name="Burkitt-Gray L."/>
            <person name="Ray D.A."/>
            <person name="Sullivan K.A.M."/>
            <person name="Roscito J.G."/>
            <person name="Kirilenko B.M."/>
            <person name="Davalos L.M."/>
            <person name="Corthals A.P."/>
            <person name="Power M.L."/>
            <person name="Jones G."/>
            <person name="Ransome R.D."/>
            <person name="Dechmann D.K.N."/>
            <person name="Locatelli A.G."/>
            <person name="Puechmaille S.J."/>
            <person name="Fedrigo O."/>
            <person name="Jarvis E.D."/>
            <person name="Hiller M."/>
            <person name="Vernes S.C."/>
            <person name="Myers E.W."/>
            <person name="Teeling E.C."/>
        </authorList>
    </citation>
    <scope>NUCLEOTIDE SEQUENCE [LARGE SCALE GENOMIC DNA]</scope>
    <source>
        <strain evidence="1">Bat1K_MPI-CBG_1</strain>
    </source>
</reference>
<protein>
    <submittedName>
        <fullName evidence="1">Uncharacterized protein</fullName>
    </submittedName>
</protein>
<organism evidence="1 2">
    <name type="scientific">Phyllostomus discolor</name>
    <name type="common">pale spear-nosed bat</name>
    <dbReference type="NCBI Taxonomy" id="89673"/>
    <lineage>
        <taxon>Eukaryota</taxon>
        <taxon>Metazoa</taxon>
        <taxon>Chordata</taxon>
        <taxon>Craniata</taxon>
        <taxon>Vertebrata</taxon>
        <taxon>Euteleostomi</taxon>
        <taxon>Mammalia</taxon>
        <taxon>Eutheria</taxon>
        <taxon>Laurasiatheria</taxon>
        <taxon>Chiroptera</taxon>
        <taxon>Yangochiroptera</taxon>
        <taxon>Phyllostomidae</taxon>
        <taxon>Phyllostominae</taxon>
        <taxon>Phyllostomus</taxon>
    </lineage>
</organism>
<proteinExistence type="predicted"/>